<feature type="region of interest" description="Disordered" evidence="6">
    <location>
        <begin position="98"/>
        <end position="126"/>
    </location>
</feature>
<dbReference type="AlphaFoldDB" id="A0A7J5YG97"/>
<reference evidence="8 9" key="1">
    <citation type="submission" date="2020-03" db="EMBL/GenBank/DDBJ databases">
        <title>Dissostichus mawsoni Genome sequencing and assembly.</title>
        <authorList>
            <person name="Park H."/>
        </authorList>
    </citation>
    <scope>NUCLEOTIDE SEQUENCE [LARGE SCALE GENOMIC DNA]</scope>
    <source>
        <strain evidence="8">DM0001</strain>
        <tissue evidence="8">Muscle</tissue>
    </source>
</reference>
<dbReference type="PANTHER" id="PTHR10127:SF780">
    <property type="entry name" value="METALLOENDOPEPTIDASE"/>
    <property type="match status" value="1"/>
</dbReference>
<dbReference type="Pfam" id="PF01400">
    <property type="entry name" value="Astacin"/>
    <property type="match status" value="1"/>
</dbReference>
<accession>A0A7J5YG97</accession>
<keyword evidence="3" id="KW-0378">Hydrolase</keyword>
<dbReference type="PANTHER" id="PTHR10127">
    <property type="entry name" value="DISCOIDIN, CUB, EGF, LAMININ , AND ZINC METALLOPROTEASE DOMAIN CONTAINING"/>
    <property type="match status" value="1"/>
</dbReference>
<dbReference type="InterPro" id="IPR001506">
    <property type="entry name" value="Peptidase_M12A"/>
</dbReference>
<evidence type="ECO:0000313" key="8">
    <source>
        <dbReference type="EMBL" id="KAF3848484.1"/>
    </source>
</evidence>
<keyword evidence="5" id="KW-0482">Metalloprotease</keyword>
<dbReference type="GO" id="GO:0006508">
    <property type="term" value="P:proteolysis"/>
    <property type="evidence" value="ECO:0007669"/>
    <property type="project" value="UniProtKB-KW"/>
</dbReference>
<evidence type="ECO:0000256" key="3">
    <source>
        <dbReference type="ARBA" id="ARBA00022801"/>
    </source>
</evidence>
<feature type="non-terminal residue" evidence="8">
    <location>
        <position position="411"/>
    </location>
</feature>
<comment type="caution">
    <text evidence="8">The sequence shown here is derived from an EMBL/GenBank/DDBJ whole genome shotgun (WGS) entry which is preliminary data.</text>
</comment>
<keyword evidence="1" id="KW-0645">Protease</keyword>
<keyword evidence="4" id="KW-0862">Zinc</keyword>
<protein>
    <recommendedName>
        <fullName evidence="7">Peptidase metallopeptidase domain-containing protein</fullName>
    </recommendedName>
</protein>
<keyword evidence="9" id="KW-1185">Reference proteome</keyword>
<feature type="domain" description="Peptidase metallopeptidase" evidence="7">
    <location>
        <begin position="264"/>
        <end position="406"/>
    </location>
</feature>
<gene>
    <name evidence="8" type="ORF">F7725_014981</name>
</gene>
<evidence type="ECO:0000256" key="4">
    <source>
        <dbReference type="ARBA" id="ARBA00022833"/>
    </source>
</evidence>
<evidence type="ECO:0000256" key="2">
    <source>
        <dbReference type="ARBA" id="ARBA00022723"/>
    </source>
</evidence>
<feature type="non-terminal residue" evidence="8">
    <location>
        <position position="1"/>
    </location>
</feature>
<dbReference type="OrthoDB" id="291007at2759"/>
<sequence>RVLTQRRVYFSSTLGDLVLRGAAAVTDASTHLLVLLRLRTIGQSVTRFPAVKAQLQEGGSNERDDAVATSSLISCISSPILPPLSPILPPLSPSSPLSPPVPLLSPSQEEAVRSAADTPGSRSHLRSHPLSILLSSSFFSSSSSFSSPSSSSSSSCSSSSSSSPFLFLLLLPSADSRESLRMVCFVDVIRPRPPRHDCSFCLKFRGEKVASSPLREANDAAQEDWITKVLHYIESNPETLEELMSNDYAVLEGDILLLNDRNAVERVWPSGEIPFTISPEKSHGGHPLCDGDGVRTHVCVVPQTNLRDKLPDLLHRQRLCFVRGLIGGEQPVFVGPQCMLGNIVHEILHALGFHHEHTRSDRDQTSPSCSKTSWTNHKWRYWVSGKERNFQKQSGETFDLEYNAASIMHYG</sequence>
<evidence type="ECO:0000256" key="5">
    <source>
        <dbReference type="ARBA" id="ARBA00023049"/>
    </source>
</evidence>
<dbReference type="InterPro" id="IPR024079">
    <property type="entry name" value="MetalloPept_cat_dom_sf"/>
</dbReference>
<organism evidence="8 9">
    <name type="scientific">Dissostichus mawsoni</name>
    <name type="common">Antarctic cod</name>
    <dbReference type="NCBI Taxonomy" id="36200"/>
    <lineage>
        <taxon>Eukaryota</taxon>
        <taxon>Metazoa</taxon>
        <taxon>Chordata</taxon>
        <taxon>Craniata</taxon>
        <taxon>Vertebrata</taxon>
        <taxon>Euteleostomi</taxon>
        <taxon>Actinopterygii</taxon>
        <taxon>Neopterygii</taxon>
        <taxon>Teleostei</taxon>
        <taxon>Neoteleostei</taxon>
        <taxon>Acanthomorphata</taxon>
        <taxon>Eupercaria</taxon>
        <taxon>Perciformes</taxon>
        <taxon>Notothenioidei</taxon>
        <taxon>Nototheniidae</taxon>
        <taxon>Dissostichus</taxon>
    </lineage>
</organism>
<dbReference type="Proteomes" id="UP000518266">
    <property type="component" value="Unassembled WGS sequence"/>
</dbReference>
<keyword evidence="2" id="KW-0479">Metal-binding</keyword>
<dbReference type="SUPFAM" id="SSF55486">
    <property type="entry name" value="Metalloproteases ('zincins'), catalytic domain"/>
    <property type="match status" value="1"/>
</dbReference>
<dbReference type="GO" id="GO:0004222">
    <property type="term" value="F:metalloendopeptidase activity"/>
    <property type="evidence" value="ECO:0007669"/>
    <property type="project" value="InterPro"/>
</dbReference>
<proteinExistence type="predicted"/>
<dbReference type="InterPro" id="IPR006026">
    <property type="entry name" value="Peptidase_Metallo"/>
</dbReference>
<dbReference type="SMART" id="SM00235">
    <property type="entry name" value="ZnMc"/>
    <property type="match status" value="1"/>
</dbReference>
<evidence type="ECO:0000259" key="7">
    <source>
        <dbReference type="SMART" id="SM00235"/>
    </source>
</evidence>
<dbReference type="EMBL" id="JAAKFY010000012">
    <property type="protein sequence ID" value="KAF3848484.1"/>
    <property type="molecule type" value="Genomic_DNA"/>
</dbReference>
<name>A0A7J5YG97_DISMA</name>
<dbReference type="GO" id="GO:0008270">
    <property type="term" value="F:zinc ion binding"/>
    <property type="evidence" value="ECO:0007669"/>
    <property type="project" value="InterPro"/>
</dbReference>
<evidence type="ECO:0000313" key="9">
    <source>
        <dbReference type="Proteomes" id="UP000518266"/>
    </source>
</evidence>
<evidence type="ECO:0000256" key="1">
    <source>
        <dbReference type="ARBA" id="ARBA00022670"/>
    </source>
</evidence>
<evidence type="ECO:0000256" key="6">
    <source>
        <dbReference type="SAM" id="MobiDB-lite"/>
    </source>
</evidence>
<dbReference type="Gene3D" id="3.40.390.10">
    <property type="entry name" value="Collagenase (Catalytic Domain)"/>
    <property type="match status" value="1"/>
</dbReference>